<dbReference type="InterPro" id="IPR005107">
    <property type="entry name" value="CO_DH_flav_C"/>
</dbReference>
<reference evidence="6" key="1">
    <citation type="submission" date="2016-10" db="EMBL/GenBank/DDBJ databases">
        <authorList>
            <person name="Varghese N."/>
        </authorList>
    </citation>
    <scope>NUCLEOTIDE SEQUENCE [LARGE SCALE GENOMIC DNA]</scope>
    <source>
        <strain evidence="6">DSM 17980</strain>
    </source>
</reference>
<dbReference type="eggNOG" id="COG1319">
    <property type="taxonomic scope" value="Bacteria"/>
</dbReference>
<keyword evidence="6" id="KW-1185">Reference proteome</keyword>
<dbReference type="InterPro" id="IPR016169">
    <property type="entry name" value="FAD-bd_PCMH_sub2"/>
</dbReference>
<dbReference type="Pfam" id="PF03450">
    <property type="entry name" value="CO_deh_flav_C"/>
    <property type="match status" value="1"/>
</dbReference>
<dbReference type="STRING" id="392015.SAMN05421543_101117"/>
<dbReference type="SUPFAM" id="SSF55447">
    <property type="entry name" value="CO dehydrogenase flavoprotein C-terminal domain-like"/>
    <property type="match status" value="1"/>
</dbReference>
<dbReference type="Gene3D" id="3.30.390.50">
    <property type="entry name" value="CO dehydrogenase flavoprotein, C-terminal domain"/>
    <property type="match status" value="1"/>
</dbReference>
<evidence type="ECO:0000313" key="6">
    <source>
        <dbReference type="Proteomes" id="UP000183508"/>
    </source>
</evidence>
<evidence type="ECO:0000313" key="5">
    <source>
        <dbReference type="EMBL" id="SFU32553.1"/>
    </source>
</evidence>
<dbReference type="GO" id="GO:0016491">
    <property type="term" value="F:oxidoreductase activity"/>
    <property type="evidence" value="ECO:0007669"/>
    <property type="project" value="UniProtKB-KW"/>
</dbReference>
<dbReference type="PANTHER" id="PTHR42659:SF2">
    <property type="entry name" value="XANTHINE DEHYDROGENASE SUBUNIT C-RELATED"/>
    <property type="match status" value="1"/>
</dbReference>
<feature type="domain" description="FAD-binding PCMH-type" evidence="4">
    <location>
        <begin position="1"/>
        <end position="177"/>
    </location>
</feature>
<dbReference type="PROSITE" id="PS51387">
    <property type="entry name" value="FAD_PCMH"/>
    <property type="match status" value="1"/>
</dbReference>
<protein>
    <submittedName>
        <fullName evidence="5">Carbon-monoxide dehydrogenase medium subunit</fullName>
    </submittedName>
</protein>
<dbReference type="SUPFAM" id="SSF56176">
    <property type="entry name" value="FAD-binding/transporter-associated domain-like"/>
    <property type="match status" value="1"/>
</dbReference>
<dbReference type="AlphaFoldDB" id="A0A1I7F8K1"/>
<dbReference type="InterPro" id="IPR002346">
    <property type="entry name" value="Mopterin_DH_FAD-bd"/>
</dbReference>
<evidence type="ECO:0000256" key="2">
    <source>
        <dbReference type="ARBA" id="ARBA00022827"/>
    </source>
</evidence>
<dbReference type="PANTHER" id="PTHR42659">
    <property type="entry name" value="XANTHINE DEHYDROGENASE SUBUNIT C-RELATED"/>
    <property type="match status" value="1"/>
</dbReference>
<evidence type="ECO:0000259" key="4">
    <source>
        <dbReference type="PROSITE" id="PS51387"/>
    </source>
</evidence>
<proteinExistence type="predicted"/>
<dbReference type="Pfam" id="PF00941">
    <property type="entry name" value="FAD_binding_5"/>
    <property type="match status" value="1"/>
</dbReference>
<sequence>MIPSAFAYERAESVEQALALLQASGGEAKWLAGGHSLLPLMKLRLSTPPKLIDISRIPELRGVARVGDRLVIGALTTHRELAAHPLIREQLPALADAARQVGDLQVRNRGTLGGNLAHADTASDLPAVAVSLGAELLVVTPDGDVVLPAEEFFLGPLVTAMPENGLLKAVSFPVPPGHTRGVYEKFPHPASGYAVAGVAVTAGVNADGVVDYIRVGVTGAADAAYRAKAVEDALAGRAPTQEALREAAARAADDGVIAGDAFASEEYRRHLCTVLAERALRRALA</sequence>
<dbReference type="Gene3D" id="3.30.43.10">
    <property type="entry name" value="Uridine Diphospho-n-acetylenolpyruvylglucosamine Reductase, domain 2"/>
    <property type="match status" value="1"/>
</dbReference>
<keyword evidence="2" id="KW-0274">FAD</keyword>
<dbReference type="OrthoDB" id="9774454at2"/>
<dbReference type="Gene3D" id="3.30.465.10">
    <property type="match status" value="1"/>
</dbReference>
<accession>A0A1I7F8K1</accession>
<dbReference type="RefSeq" id="WP_074948567.1">
    <property type="nucleotide sequence ID" value="NZ_FPBV01000001.1"/>
</dbReference>
<dbReference type="SMART" id="SM01092">
    <property type="entry name" value="CO_deh_flav_C"/>
    <property type="match status" value="1"/>
</dbReference>
<name>A0A1I7F8K1_9BACL</name>
<dbReference type="GO" id="GO:0071949">
    <property type="term" value="F:FAD binding"/>
    <property type="evidence" value="ECO:0007669"/>
    <property type="project" value="InterPro"/>
</dbReference>
<keyword evidence="1" id="KW-0285">Flavoprotein</keyword>
<dbReference type="EMBL" id="FPBV01000001">
    <property type="protein sequence ID" value="SFU32553.1"/>
    <property type="molecule type" value="Genomic_DNA"/>
</dbReference>
<organism evidence="5 6">
    <name type="scientific">Alicyclobacillus macrosporangiidus</name>
    <dbReference type="NCBI Taxonomy" id="392015"/>
    <lineage>
        <taxon>Bacteria</taxon>
        <taxon>Bacillati</taxon>
        <taxon>Bacillota</taxon>
        <taxon>Bacilli</taxon>
        <taxon>Bacillales</taxon>
        <taxon>Alicyclobacillaceae</taxon>
        <taxon>Alicyclobacillus</taxon>
    </lineage>
</organism>
<dbReference type="InterPro" id="IPR016166">
    <property type="entry name" value="FAD-bd_PCMH"/>
</dbReference>
<dbReference type="InterPro" id="IPR051312">
    <property type="entry name" value="Diverse_Substr_Oxidored"/>
</dbReference>
<gene>
    <name evidence="5" type="ORF">SAMN05421543_101117</name>
</gene>
<dbReference type="InterPro" id="IPR016167">
    <property type="entry name" value="FAD-bd_PCMH_sub1"/>
</dbReference>
<dbReference type="Proteomes" id="UP000183508">
    <property type="component" value="Unassembled WGS sequence"/>
</dbReference>
<keyword evidence="3" id="KW-0560">Oxidoreductase</keyword>
<dbReference type="InterPro" id="IPR036683">
    <property type="entry name" value="CO_DH_flav_C_dom_sf"/>
</dbReference>
<evidence type="ECO:0000256" key="1">
    <source>
        <dbReference type="ARBA" id="ARBA00022630"/>
    </source>
</evidence>
<dbReference type="InterPro" id="IPR036318">
    <property type="entry name" value="FAD-bd_PCMH-like_sf"/>
</dbReference>
<evidence type="ECO:0000256" key="3">
    <source>
        <dbReference type="ARBA" id="ARBA00023002"/>
    </source>
</evidence>